<proteinExistence type="predicted"/>
<organism evidence="5 6">
    <name type="scientific">Pseudooceanicola nitratireducens</name>
    <dbReference type="NCBI Taxonomy" id="517719"/>
    <lineage>
        <taxon>Bacteria</taxon>
        <taxon>Pseudomonadati</taxon>
        <taxon>Pseudomonadota</taxon>
        <taxon>Alphaproteobacteria</taxon>
        <taxon>Rhodobacterales</taxon>
        <taxon>Paracoccaceae</taxon>
        <taxon>Pseudooceanicola</taxon>
    </lineage>
</organism>
<dbReference type="PANTHER" id="PTHR33376:SF15">
    <property type="entry name" value="BLL6794 PROTEIN"/>
    <property type="match status" value="1"/>
</dbReference>
<feature type="chain" id="PRO_5014175770" evidence="4">
    <location>
        <begin position="24"/>
        <end position="352"/>
    </location>
</feature>
<evidence type="ECO:0000313" key="6">
    <source>
        <dbReference type="Proteomes" id="UP000231644"/>
    </source>
</evidence>
<dbReference type="RefSeq" id="WP_170848847.1">
    <property type="nucleotide sequence ID" value="NZ_BAABWI010000007.1"/>
</dbReference>
<evidence type="ECO:0000256" key="3">
    <source>
        <dbReference type="ARBA" id="ARBA00022764"/>
    </source>
</evidence>
<gene>
    <name evidence="5" type="ORF">SAMN05421762_3456</name>
</gene>
<accession>A0A1I1Q1T5</accession>
<feature type="signal peptide" evidence="4">
    <location>
        <begin position="1"/>
        <end position="23"/>
    </location>
</feature>
<dbReference type="NCBIfam" id="NF037995">
    <property type="entry name" value="TRAP_S1"/>
    <property type="match status" value="1"/>
</dbReference>
<dbReference type="STRING" id="517719.SAMN05421762_3456"/>
<dbReference type="GO" id="GO:0055085">
    <property type="term" value="P:transmembrane transport"/>
    <property type="evidence" value="ECO:0007669"/>
    <property type="project" value="InterPro"/>
</dbReference>
<name>A0A1I1Q1T5_9RHOB</name>
<dbReference type="InterPro" id="IPR038404">
    <property type="entry name" value="TRAP_DctP_sf"/>
</dbReference>
<reference evidence="5 6" key="1">
    <citation type="submission" date="2016-10" db="EMBL/GenBank/DDBJ databases">
        <authorList>
            <person name="de Groot N.N."/>
        </authorList>
    </citation>
    <scope>NUCLEOTIDE SEQUENCE [LARGE SCALE GENOMIC DNA]</scope>
    <source>
        <strain evidence="5 6">DSM 29619</strain>
    </source>
</reference>
<sequence>MKTFTKNILAAASVSVMALAAQAETTLIANEPGPNRGVRAKAVSYIAEQITERTGGEVKVEQNWGGALFKTNAALQSLGLGVADMGVIIGAYSASEFPELQMAGLQLKPAHPWVMMQAMYELFTTNEKVQARLDEMNVEYILTFSLTPGILVCSGDGIRKLSDAPGTKIAHTGSSTDIFGELGGNLVSMPIYDVYQGMETGLVECSVSYAYYTVASKLNELIDTITDMRFSSLASLATVVNKDTFNSLTPEQQEIIRQVGRDTMDYYAEQLAEADIAAMKTLTEGEGAAELVELPEEDYARMSELFQPSIENWKADMAAVGMDGDALMAELYELIDKWTAVMETEGLPWERG</sequence>
<comment type="subcellular location">
    <subcellularLocation>
        <location evidence="1">Periplasm</location>
    </subcellularLocation>
</comment>
<dbReference type="InterPro" id="IPR018389">
    <property type="entry name" value="DctP_fam"/>
</dbReference>
<evidence type="ECO:0000256" key="4">
    <source>
        <dbReference type="SAM" id="SignalP"/>
    </source>
</evidence>
<evidence type="ECO:0000256" key="2">
    <source>
        <dbReference type="ARBA" id="ARBA00022729"/>
    </source>
</evidence>
<keyword evidence="3" id="KW-0574">Periplasm</keyword>
<dbReference type="Gene3D" id="3.40.190.170">
    <property type="entry name" value="Bacterial extracellular solute-binding protein, family 7"/>
    <property type="match status" value="1"/>
</dbReference>
<dbReference type="GO" id="GO:0042597">
    <property type="term" value="C:periplasmic space"/>
    <property type="evidence" value="ECO:0007669"/>
    <property type="project" value="UniProtKB-SubCell"/>
</dbReference>
<dbReference type="AlphaFoldDB" id="A0A1I1Q1T5"/>
<keyword evidence="2 4" id="KW-0732">Signal</keyword>
<evidence type="ECO:0000256" key="1">
    <source>
        <dbReference type="ARBA" id="ARBA00004418"/>
    </source>
</evidence>
<protein>
    <submittedName>
        <fullName evidence="5">TRAP-type C4-dicarboxylate transport system, substrate-binding protein</fullName>
    </submittedName>
</protein>
<dbReference type="EMBL" id="FOLX01000002">
    <property type="protein sequence ID" value="SFD16096.1"/>
    <property type="molecule type" value="Genomic_DNA"/>
</dbReference>
<dbReference type="Pfam" id="PF03480">
    <property type="entry name" value="DctP"/>
    <property type="match status" value="1"/>
</dbReference>
<dbReference type="CDD" id="cd13666">
    <property type="entry name" value="PBP2_TRAP_DctP_like_1"/>
    <property type="match status" value="1"/>
</dbReference>
<evidence type="ECO:0000313" key="5">
    <source>
        <dbReference type="EMBL" id="SFD16096.1"/>
    </source>
</evidence>
<dbReference type="PANTHER" id="PTHR33376">
    <property type="match status" value="1"/>
</dbReference>
<dbReference type="Proteomes" id="UP000231644">
    <property type="component" value="Unassembled WGS sequence"/>
</dbReference>
<keyword evidence="6" id="KW-1185">Reference proteome</keyword>